<dbReference type="Pfam" id="PF06984">
    <property type="entry name" value="MRP-L47"/>
    <property type="match status" value="1"/>
</dbReference>
<evidence type="ECO:0000256" key="7">
    <source>
        <dbReference type="SAM" id="MobiDB-lite"/>
    </source>
</evidence>
<accession>A0AAW0EXV9</accession>
<organism evidence="8 9">
    <name type="scientific">Novymonas esmeraldas</name>
    <dbReference type="NCBI Taxonomy" id="1808958"/>
    <lineage>
        <taxon>Eukaryota</taxon>
        <taxon>Discoba</taxon>
        <taxon>Euglenozoa</taxon>
        <taxon>Kinetoplastea</taxon>
        <taxon>Metakinetoplastina</taxon>
        <taxon>Trypanosomatida</taxon>
        <taxon>Trypanosomatidae</taxon>
        <taxon>Novymonas</taxon>
    </lineage>
</organism>
<dbReference type="GO" id="GO:0005762">
    <property type="term" value="C:mitochondrial large ribosomal subunit"/>
    <property type="evidence" value="ECO:0007669"/>
    <property type="project" value="TreeGrafter"/>
</dbReference>
<evidence type="ECO:0000313" key="9">
    <source>
        <dbReference type="Proteomes" id="UP001430356"/>
    </source>
</evidence>
<dbReference type="InterPro" id="IPR038340">
    <property type="entry name" value="MRP-L47_sf"/>
</dbReference>
<proteinExistence type="inferred from homology"/>
<evidence type="ECO:0000256" key="3">
    <source>
        <dbReference type="ARBA" id="ARBA00022980"/>
    </source>
</evidence>
<evidence type="ECO:0000256" key="1">
    <source>
        <dbReference type="ARBA" id="ARBA00004173"/>
    </source>
</evidence>
<evidence type="ECO:0000256" key="4">
    <source>
        <dbReference type="ARBA" id="ARBA00023128"/>
    </source>
</evidence>
<protein>
    <recommendedName>
        <fullName evidence="6">Large ribosomal subunit protein uL29m</fullName>
    </recommendedName>
</protein>
<feature type="region of interest" description="Disordered" evidence="7">
    <location>
        <begin position="411"/>
        <end position="451"/>
    </location>
</feature>
<dbReference type="GO" id="GO:0032543">
    <property type="term" value="P:mitochondrial translation"/>
    <property type="evidence" value="ECO:0007669"/>
    <property type="project" value="TreeGrafter"/>
</dbReference>
<keyword evidence="9" id="KW-1185">Reference proteome</keyword>
<comment type="similarity">
    <text evidence="2">Belongs to the universal ribosomal protein uL29 family.</text>
</comment>
<comment type="caution">
    <text evidence="8">The sequence shown here is derived from an EMBL/GenBank/DDBJ whole genome shotgun (WGS) entry which is preliminary data.</text>
</comment>
<dbReference type="AlphaFoldDB" id="A0AAW0EXV9"/>
<evidence type="ECO:0000256" key="5">
    <source>
        <dbReference type="ARBA" id="ARBA00023274"/>
    </source>
</evidence>
<dbReference type="Proteomes" id="UP001430356">
    <property type="component" value="Unassembled WGS sequence"/>
</dbReference>
<name>A0AAW0EXV9_9TRYP</name>
<dbReference type="GO" id="GO:0003735">
    <property type="term" value="F:structural constituent of ribosome"/>
    <property type="evidence" value="ECO:0007669"/>
    <property type="project" value="InterPro"/>
</dbReference>
<dbReference type="InterPro" id="IPR010729">
    <property type="entry name" value="Ribosomal_uL29_mit"/>
</dbReference>
<comment type="subcellular location">
    <subcellularLocation>
        <location evidence="1">Mitochondrion</location>
    </subcellularLocation>
</comment>
<keyword evidence="4" id="KW-0496">Mitochondrion</keyword>
<dbReference type="PANTHER" id="PTHR21183">
    <property type="entry name" value="RIBOSOMAL PROTEIN L47, MITOCHONDRIAL-RELATED"/>
    <property type="match status" value="1"/>
</dbReference>
<evidence type="ECO:0000256" key="2">
    <source>
        <dbReference type="ARBA" id="ARBA00009254"/>
    </source>
</evidence>
<dbReference type="Gene3D" id="6.10.330.20">
    <property type="match status" value="1"/>
</dbReference>
<keyword evidence="3 8" id="KW-0689">Ribosomal protein</keyword>
<dbReference type="EMBL" id="JAECZO010000142">
    <property type="protein sequence ID" value="KAK7198307.1"/>
    <property type="molecule type" value="Genomic_DNA"/>
</dbReference>
<evidence type="ECO:0000313" key="8">
    <source>
        <dbReference type="EMBL" id="KAK7198307.1"/>
    </source>
</evidence>
<feature type="compositionally biased region" description="Pro residues" evidence="7">
    <location>
        <begin position="438"/>
        <end position="450"/>
    </location>
</feature>
<reference evidence="8 9" key="1">
    <citation type="journal article" date="2021" name="MBio">
        <title>A New Model Trypanosomatid, Novymonas esmeraldas: Genomic Perception of Its 'Candidatus Pandoraea novymonadis' Endosymbiont.</title>
        <authorList>
            <person name="Zakharova A."/>
            <person name="Saura A."/>
            <person name="Butenko A."/>
            <person name="Podesvova L."/>
            <person name="Warmusova S."/>
            <person name="Kostygov A.Y."/>
            <person name="Nenarokova A."/>
            <person name="Lukes J."/>
            <person name="Opperdoes F.R."/>
            <person name="Yurchenko V."/>
        </authorList>
    </citation>
    <scope>NUCLEOTIDE SEQUENCE [LARGE SCALE GENOMIC DNA]</scope>
    <source>
        <strain evidence="8 9">E262AT.01</strain>
    </source>
</reference>
<gene>
    <name evidence="8" type="ORF">NESM_000788300</name>
</gene>
<keyword evidence="5" id="KW-0687">Ribonucleoprotein</keyword>
<sequence>MLLSGLYHTHAHAHTWRCTYVHAGPLRDAEGWRAERSVRVRARMQLRLWWTVSPSLSSCCTSHGVQGCMYICVCLRVCVCMSTAVGLPEPSKPPTLSLPLPPAPLHHPLVFLTCIRGSWCTWWRWCCCCCDRHSPACVCVCVCVWSHSLAKACQWWTSKDKTIQRKEVCVCVCVCVCVSAMRRSARRANAAALYEFVDSNFLNNKRPAIPGGAWPLESLRRKSLADLQGIWLSLLKERAMLSTIKEHYLKHQEELGAMPAPSRLKMVEESMENLKRVVKERDAEATAEAVRLFTERLAKGIYRYPPGPPPPPGAHDTTSTVKLMLSRHVGEVRLRELLGRFDVFEDHRGIVALTVTLPEAVLQQKREAEQLWQQYMTERQDVVEYHKWPGSGDTASVHDYAVVELAPGVYSGQSTSSSGGEGDGDGDGGDVVKAAQVPVPPPQTRPPLPRSPLEHIRYKQRSALSKAVIQLGYFPNITSVAPRYATPEEVPRPTHPDEIAGPWEVRVTYDSTDGLAYVQSMDLTSIDGAVVLSVEADPAAAPQPFAAVDPVYQEAVRCEMAQEATLMKWPHVPEWKNEYDLYTRKSLDKIVQYNYSNVVDYVDREVLLTGRSVWESPIDVDPTCGGMRSVPSHAKKPRRYMAYGLDQVGVTDI</sequence>
<evidence type="ECO:0000256" key="6">
    <source>
        <dbReference type="ARBA" id="ARBA00035289"/>
    </source>
</evidence>
<dbReference type="PANTHER" id="PTHR21183:SF18">
    <property type="entry name" value="LARGE RIBOSOMAL SUBUNIT PROTEIN UL29M"/>
    <property type="match status" value="1"/>
</dbReference>